<accession>A0A9Q3EIB4</accession>
<dbReference type="GO" id="GO:0016787">
    <property type="term" value="F:hydrolase activity"/>
    <property type="evidence" value="ECO:0007669"/>
    <property type="project" value="UniProtKB-KW"/>
</dbReference>
<dbReference type="GO" id="GO:0003964">
    <property type="term" value="F:RNA-directed DNA polymerase activity"/>
    <property type="evidence" value="ECO:0007669"/>
    <property type="project" value="UniProtKB-KW"/>
</dbReference>
<feature type="region of interest" description="Disordered" evidence="7">
    <location>
        <begin position="102"/>
        <end position="122"/>
    </location>
</feature>
<evidence type="ECO:0000259" key="9">
    <source>
        <dbReference type="Pfam" id="PF17921"/>
    </source>
</evidence>
<dbReference type="PANTHER" id="PTHR37984:SF5">
    <property type="entry name" value="PROTEIN NYNRIN-LIKE"/>
    <property type="match status" value="1"/>
</dbReference>
<evidence type="ECO:0000313" key="11">
    <source>
        <dbReference type="Proteomes" id="UP000765509"/>
    </source>
</evidence>
<evidence type="ECO:0000256" key="7">
    <source>
        <dbReference type="SAM" id="MobiDB-lite"/>
    </source>
</evidence>
<dbReference type="CDD" id="cd09274">
    <property type="entry name" value="RNase_HI_RT_Ty3"/>
    <property type="match status" value="1"/>
</dbReference>
<feature type="compositionally biased region" description="Basic and acidic residues" evidence="7">
    <location>
        <begin position="102"/>
        <end position="118"/>
    </location>
</feature>
<keyword evidence="2" id="KW-0548">Nucleotidyltransferase</keyword>
<evidence type="ECO:0000259" key="8">
    <source>
        <dbReference type="Pfam" id="PF17917"/>
    </source>
</evidence>
<organism evidence="10 11">
    <name type="scientific">Austropuccinia psidii MF-1</name>
    <dbReference type="NCBI Taxonomy" id="1389203"/>
    <lineage>
        <taxon>Eukaryota</taxon>
        <taxon>Fungi</taxon>
        <taxon>Dikarya</taxon>
        <taxon>Basidiomycota</taxon>
        <taxon>Pucciniomycotina</taxon>
        <taxon>Pucciniomycetes</taxon>
        <taxon>Pucciniales</taxon>
        <taxon>Sphaerophragmiaceae</taxon>
        <taxon>Austropuccinia</taxon>
    </lineage>
</organism>
<keyword evidence="3" id="KW-0540">Nuclease</keyword>
<evidence type="ECO:0000256" key="2">
    <source>
        <dbReference type="ARBA" id="ARBA00022695"/>
    </source>
</evidence>
<dbReference type="SUPFAM" id="SSF56672">
    <property type="entry name" value="DNA/RNA polymerases"/>
    <property type="match status" value="1"/>
</dbReference>
<keyword evidence="1" id="KW-0808">Transferase</keyword>
<evidence type="ECO:0000256" key="5">
    <source>
        <dbReference type="ARBA" id="ARBA00022801"/>
    </source>
</evidence>
<dbReference type="Gene3D" id="1.10.340.70">
    <property type="match status" value="1"/>
</dbReference>
<sequence length="650" mass="74450">MNCGGELEHALRSSFLEPCSTEEYINVLEGIVTRTKIGRTWKKLDLKSPNKPFIKKDKAKEAFKPNISNNNEKRKCNKCGGIGHLAYYCLKKEKNYEIVEIENHNDKGEESDSEKGTEDSETSEIDEINIIYAQINNLDIIYEVLDVNSNLPQVGKSDTNLTNIQEAKMYRAKPAKGMGYTNGKSSISIVMVDNQEANVNLDTGAYCTCVGKSYLKRIVPAWKEKLMPIQGVKNEAQKPEKELFISEQLKEAEFNQELTEKIKEKLIDLLFKYKNAFATDKEPLGSIFGHEVDIILNVEKPYPPLLRRPVYPASPRVREALEVHIKELMYLGVLRKVECNEQLYFDACGEGLGAALHQTEIFNDKPVEGPICFISRQMKPTEERYGESQMECLCLVWALEKLHYYLDGTVFDVITDCNAVKSLLNMKTPNRHMLRWPLSIQEYRGNMTIVHKSGNIHKNAGGLSRWALANTPENPEWVPWEKPHIEGICVTDIGTELFKQLKESYKTDLKWHILSQLLMKDCNDTSLSSNLAESDVSLQYEGGRFHLLDGILYHRTKNKCVMALTDRTLINTILHECHDSVAAGQLSEQRTLERVKTCSWLPNWKKDVSEYCQTCDRCQRANRATEKKFGRMIQIQQHYLQEETEVIMQA</sequence>
<feature type="domain" description="Reverse transcriptase RNase H-like" evidence="8">
    <location>
        <begin position="342"/>
        <end position="443"/>
    </location>
</feature>
<evidence type="ECO:0000256" key="3">
    <source>
        <dbReference type="ARBA" id="ARBA00022722"/>
    </source>
</evidence>
<dbReference type="EMBL" id="AVOT02026322">
    <property type="protein sequence ID" value="MBW0517997.1"/>
    <property type="molecule type" value="Genomic_DNA"/>
</dbReference>
<dbReference type="Pfam" id="PF17921">
    <property type="entry name" value="Integrase_H2C2"/>
    <property type="match status" value="1"/>
</dbReference>
<gene>
    <name evidence="10" type="ORF">O181_057712</name>
</gene>
<keyword evidence="4" id="KW-0255">Endonuclease</keyword>
<dbReference type="Proteomes" id="UP000765509">
    <property type="component" value="Unassembled WGS sequence"/>
</dbReference>
<evidence type="ECO:0000256" key="4">
    <source>
        <dbReference type="ARBA" id="ARBA00022759"/>
    </source>
</evidence>
<comment type="caution">
    <text evidence="10">The sequence shown here is derived from an EMBL/GenBank/DDBJ whole genome shotgun (WGS) entry which is preliminary data.</text>
</comment>
<dbReference type="AlphaFoldDB" id="A0A9Q3EIB4"/>
<dbReference type="PANTHER" id="PTHR37984">
    <property type="entry name" value="PROTEIN CBG26694"/>
    <property type="match status" value="1"/>
</dbReference>
<name>A0A9Q3EIB4_9BASI</name>
<dbReference type="GO" id="GO:0004519">
    <property type="term" value="F:endonuclease activity"/>
    <property type="evidence" value="ECO:0007669"/>
    <property type="project" value="UniProtKB-KW"/>
</dbReference>
<keyword evidence="5" id="KW-0378">Hydrolase</keyword>
<keyword evidence="11" id="KW-1185">Reference proteome</keyword>
<dbReference type="InterPro" id="IPR041588">
    <property type="entry name" value="Integrase_H2C2"/>
</dbReference>
<protein>
    <recommendedName>
        <fullName evidence="12">CCHC-type domain-containing protein</fullName>
    </recommendedName>
</protein>
<dbReference type="Pfam" id="PF17917">
    <property type="entry name" value="RT_RNaseH"/>
    <property type="match status" value="1"/>
</dbReference>
<evidence type="ECO:0008006" key="12">
    <source>
        <dbReference type="Google" id="ProtNLM"/>
    </source>
</evidence>
<keyword evidence="6" id="KW-0695">RNA-directed DNA polymerase</keyword>
<dbReference type="InterPro" id="IPR043502">
    <property type="entry name" value="DNA/RNA_pol_sf"/>
</dbReference>
<evidence type="ECO:0000313" key="10">
    <source>
        <dbReference type="EMBL" id="MBW0517997.1"/>
    </source>
</evidence>
<evidence type="ECO:0000256" key="6">
    <source>
        <dbReference type="ARBA" id="ARBA00022918"/>
    </source>
</evidence>
<proteinExistence type="predicted"/>
<dbReference type="InterPro" id="IPR041373">
    <property type="entry name" value="RT_RNaseH"/>
</dbReference>
<feature type="domain" description="Integrase zinc-binding" evidence="9">
    <location>
        <begin position="566"/>
        <end position="623"/>
    </location>
</feature>
<reference evidence="10" key="1">
    <citation type="submission" date="2021-03" db="EMBL/GenBank/DDBJ databases">
        <title>Draft genome sequence of rust myrtle Austropuccinia psidii MF-1, a brazilian biotype.</title>
        <authorList>
            <person name="Quecine M.C."/>
            <person name="Pachon D.M.R."/>
            <person name="Bonatelli M.L."/>
            <person name="Correr F.H."/>
            <person name="Franceschini L.M."/>
            <person name="Leite T.F."/>
            <person name="Margarido G.R.A."/>
            <person name="Almeida C.A."/>
            <person name="Ferrarezi J.A."/>
            <person name="Labate C.A."/>
        </authorList>
    </citation>
    <scope>NUCLEOTIDE SEQUENCE</scope>
    <source>
        <strain evidence="10">MF-1</strain>
    </source>
</reference>
<evidence type="ECO:0000256" key="1">
    <source>
        <dbReference type="ARBA" id="ARBA00022679"/>
    </source>
</evidence>
<dbReference type="InterPro" id="IPR050951">
    <property type="entry name" value="Retrovirus_Pol_polyprotein"/>
</dbReference>